<dbReference type="Proteomes" id="UP000001916">
    <property type="component" value="Chromosome"/>
</dbReference>
<dbReference type="RefSeq" id="WP_013157421.1">
    <property type="nucleotide sequence ID" value="NC_014212.1"/>
</dbReference>
<dbReference type="STRING" id="526227.Mesil_0926"/>
<accession>D7BCF2</accession>
<dbReference type="OrthoDB" id="9803036at2"/>
<organism evidence="1 2">
    <name type="scientific">Allomeiothermus silvanus (strain ATCC 700542 / DSM 9946 / NBRC 106475 / NCIMB 13440 / VI-R2)</name>
    <name type="common">Thermus silvanus</name>
    <dbReference type="NCBI Taxonomy" id="526227"/>
    <lineage>
        <taxon>Bacteria</taxon>
        <taxon>Thermotogati</taxon>
        <taxon>Deinococcota</taxon>
        <taxon>Deinococci</taxon>
        <taxon>Thermales</taxon>
        <taxon>Thermaceae</taxon>
        <taxon>Allomeiothermus</taxon>
    </lineage>
</organism>
<dbReference type="PANTHER" id="PTHR13061">
    <property type="entry name" value="DYNACTIN SUBUNIT P25"/>
    <property type="match status" value="1"/>
</dbReference>
<proteinExistence type="predicted"/>
<evidence type="ECO:0000313" key="2">
    <source>
        <dbReference type="Proteomes" id="UP000001916"/>
    </source>
</evidence>
<protein>
    <submittedName>
        <fullName evidence="1">Ferripyochelin-binding protein</fullName>
    </submittedName>
</protein>
<dbReference type="PANTHER" id="PTHR13061:SF29">
    <property type="entry name" value="GAMMA CARBONIC ANHYDRASE-LIKE 1, MITOCHONDRIAL-RELATED"/>
    <property type="match status" value="1"/>
</dbReference>
<dbReference type="EMBL" id="CP002042">
    <property type="protein sequence ID" value="ADH62837.1"/>
    <property type="molecule type" value="Genomic_DNA"/>
</dbReference>
<dbReference type="HOGENOM" id="CLU_064827_2_0_0"/>
<dbReference type="InterPro" id="IPR011004">
    <property type="entry name" value="Trimer_LpxA-like_sf"/>
</dbReference>
<dbReference type="CDD" id="cd04645">
    <property type="entry name" value="LbH_gamma_CA_like"/>
    <property type="match status" value="1"/>
</dbReference>
<dbReference type="AlphaFoldDB" id="D7BCF2"/>
<dbReference type="SUPFAM" id="SSF51161">
    <property type="entry name" value="Trimeric LpxA-like enzymes"/>
    <property type="match status" value="1"/>
</dbReference>
<gene>
    <name evidence="1" type="ordered locus">Mesil_0926</name>
</gene>
<sequence length="234" mass="24457">MSVYRLEDWEPKIHPSAFVAPEAVVIGQVEVGEGASLWFGAVARGDAEKIVIGAGTNVQDGAILHADPGDPCLLGKNVTVGHRAVVHGATVEDGALIGIGAVVLNKAKIGKGAVVGAGALVPMGMEVPGGTLVVGVPAKVKGPAEKPTHAPRYRALAQRYKGGLYEVKAMPRYRLTLRGQDALNPFSDLHLSLKREHPQAIGLLRSVAEGKLEGLEGNSPILQLLLREGLLSQS</sequence>
<dbReference type="eggNOG" id="COG0663">
    <property type="taxonomic scope" value="Bacteria"/>
</dbReference>
<dbReference type="InterPro" id="IPR047324">
    <property type="entry name" value="LbH_gamma_CA-like"/>
</dbReference>
<dbReference type="InterPro" id="IPR050484">
    <property type="entry name" value="Transf_Hexapept/Carb_Anhydrase"/>
</dbReference>
<keyword evidence="2" id="KW-1185">Reference proteome</keyword>
<dbReference type="Pfam" id="PF00132">
    <property type="entry name" value="Hexapep"/>
    <property type="match status" value="1"/>
</dbReference>
<name>D7BCF2_ALLS1</name>
<reference evidence="1 2" key="1">
    <citation type="journal article" date="2010" name="Stand. Genomic Sci.">
        <title>Complete genome sequence of Meiothermus silvanus type strain (VI-R2).</title>
        <authorList>
            <person name="Sikorski J."/>
            <person name="Tindall B.J."/>
            <person name="Lowry S."/>
            <person name="Lucas S."/>
            <person name="Nolan M."/>
            <person name="Copeland A."/>
            <person name="Glavina Del Rio T."/>
            <person name="Tice H."/>
            <person name="Cheng J.F."/>
            <person name="Han C."/>
            <person name="Pitluck S."/>
            <person name="Liolios K."/>
            <person name="Ivanova N."/>
            <person name="Mavromatis K."/>
            <person name="Mikhailova N."/>
            <person name="Pati A."/>
            <person name="Goodwin L."/>
            <person name="Chen A."/>
            <person name="Palaniappan K."/>
            <person name="Land M."/>
            <person name="Hauser L."/>
            <person name="Chang Y.J."/>
            <person name="Jeffries C.D."/>
            <person name="Rohde M."/>
            <person name="Goker M."/>
            <person name="Woyke T."/>
            <person name="Bristow J."/>
            <person name="Eisen J.A."/>
            <person name="Markowitz V."/>
            <person name="Hugenholtz P."/>
            <person name="Kyrpides N.C."/>
            <person name="Klenk H.P."/>
            <person name="Lapidus A."/>
        </authorList>
    </citation>
    <scope>NUCLEOTIDE SEQUENCE [LARGE SCALE GENOMIC DNA]</scope>
    <source>
        <strain evidence="2">ATCC 700542 / DSM 9946 / VI-R2</strain>
    </source>
</reference>
<dbReference type="KEGG" id="msv:Mesil_0926"/>
<evidence type="ECO:0000313" key="1">
    <source>
        <dbReference type="EMBL" id="ADH62837.1"/>
    </source>
</evidence>
<dbReference type="InterPro" id="IPR001451">
    <property type="entry name" value="Hexapep"/>
</dbReference>
<dbReference type="Gene3D" id="2.160.10.10">
    <property type="entry name" value="Hexapeptide repeat proteins"/>
    <property type="match status" value="1"/>
</dbReference>